<organism evidence="2 3">
    <name type="scientific">Fusarium albosuccineum</name>
    <dbReference type="NCBI Taxonomy" id="1237068"/>
    <lineage>
        <taxon>Eukaryota</taxon>
        <taxon>Fungi</taxon>
        <taxon>Dikarya</taxon>
        <taxon>Ascomycota</taxon>
        <taxon>Pezizomycotina</taxon>
        <taxon>Sordariomycetes</taxon>
        <taxon>Hypocreomycetidae</taxon>
        <taxon>Hypocreales</taxon>
        <taxon>Nectriaceae</taxon>
        <taxon>Fusarium</taxon>
        <taxon>Fusarium decemcellulare species complex</taxon>
    </lineage>
</organism>
<protein>
    <recommendedName>
        <fullName evidence="4">BZIP domain-containing protein</fullName>
    </recommendedName>
</protein>
<name>A0A8H4LC81_9HYPO</name>
<evidence type="ECO:0008006" key="4">
    <source>
        <dbReference type="Google" id="ProtNLM"/>
    </source>
</evidence>
<feature type="region of interest" description="Disordered" evidence="1">
    <location>
        <begin position="84"/>
        <end position="108"/>
    </location>
</feature>
<proteinExistence type="predicted"/>
<dbReference type="InterPro" id="IPR021833">
    <property type="entry name" value="DUF3425"/>
</dbReference>
<dbReference type="AlphaFoldDB" id="A0A8H4LC81"/>
<reference evidence="2 3" key="1">
    <citation type="submission" date="2020-01" db="EMBL/GenBank/DDBJ databases">
        <title>Identification and distribution of gene clusters putatively required for synthesis of sphingolipid metabolism inhibitors in phylogenetically diverse species of the filamentous fungus Fusarium.</title>
        <authorList>
            <person name="Kim H.-S."/>
            <person name="Busman M."/>
            <person name="Brown D.W."/>
            <person name="Divon H."/>
            <person name="Uhlig S."/>
            <person name="Proctor R.H."/>
        </authorList>
    </citation>
    <scope>NUCLEOTIDE SEQUENCE [LARGE SCALE GENOMIC DNA]</scope>
    <source>
        <strain evidence="2 3">NRRL 20459</strain>
    </source>
</reference>
<dbReference type="PANTHER" id="PTHR38116:SF8">
    <property type="entry name" value="BZIP DOMAIN-CONTAINING PROTEIN"/>
    <property type="match status" value="1"/>
</dbReference>
<feature type="compositionally biased region" description="Polar residues" evidence="1">
    <location>
        <begin position="84"/>
        <end position="104"/>
    </location>
</feature>
<evidence type="ECO:0000256" key="1">
    <source>
        <dbReference type="SAM" id="MobiDB-lite"/>
    </source>
</evidence>
<feature type="compositionally biased region" description="Basic and acidic residues" evidence="1">
    <location>
        <begin position="33"/>
        <end position="43"/>
    </location>
</feature>
<evidence type="ECO:0000313" key="2">
    <source>
        <dbReference type="EMBL" id="KAF4466975.1"/>
    </source>
</evidence>
<evidence type="ECO:0000313" key="3">
    <source>
        <dbReference type="Proteomes" id="UP000554235"/>
    </source>
</evidence>
<sequence length="354" mass="39351">MSDSKEPAAKRRRVLTDARRESNRRAQRAWRTRQKENREKAKEAQAQSCRTRQLRPLLKANEIVPKPSTLVANDVASGSAILSTQTNQSSQADLDQLTQDQSSVEPDVSPLDSVTIELGDDSSQTQDPITQAAKSGTKLCTSSPKDDEALLPDIYVNLFQLTPTTLCSALVENARSLGFDLGMFGNCGPEFVSPFYDPNISSTLDPKALLQSSTASITAFSDSSIPVHLRPTLAQILIPHHISLDLIPLPFLRERAIMLSAAMPHILNTWELKLDIYVHGGLTIWREGQSKTRRNSTSYQPWDMKSWEASPWFLKKWAMVIGGEDSEFHKQSIGWQVVRDVISSQTALLEAARP</sequence>
<dbReference type="Pfam" id="PF11905">
    <property type="entry name" value="DUF3425"/>
    <property type="match status" value="1"/>
</dbReference>
<dbReference type="OrthoDB" id="5973539at2759"/>
<dbReference type="Proteomes" id="UP000554235">
    <property type="component" value="Unassembled WGS sequence"/>
</dbReference>
<gene>
    <name evidence="2" type="ORF">FALBO_6124</name>
</gene>
<comment type="caution">
    <text evidence="2">The sequence shown here is derived from an EMBL/GenBank/DDBJ whole genome shotgun (WGS) entry which is preliminary data.</text>
</comment>
<feature type="region of interest" description="Disordered" evidence="1">
    <location>
        <begin position="1"/>
        <end position="49"/>
    </location>
</feature>
<accession>A0A8H4LC81</accession>
<dbReference type="PANTHER" id="PTHR38116">
    <property type="entry name" value="CHROMOSOME 7, WHOLE GENOME SHOTGUN SEQUENCE"/>
    <property type="match status" value="1"/>
</dbReference>
<keyword evidence="3" id="KW-1185">Reference proteome</keyword>
<dbReference type="EMBL" id="JAADYS010000802">
    <property type="protein sequence ID" value="KAF4466975.1"/>
    <property type="molecule type" value="Genomic_DNA"/>
</dbReference>
<feature type="compositionally biased region" description="Basic and acidic residues" evidence="1">
    <location>
        <begin position="1"/>
        <end position="24"/>
    </location>
</feature>